<gene>
    <name evidence="1" type="ORF">SDC9_99136</name>
</gene>
<proteinExistence type="predicted"/>
<name>A0A645AH82_9ZZZZ</name>
<protein>
    <submittedName>
        <fullName evidence="1">Uncharacterized protein</fullName>
    </submittedName>
</protein>
<dbReference type="EMBL" id="VSSQ01013833">
    <property type="protein sequence ID" value="MPM52377.1"/>
    <property type="molecule type" value="Genomic_DNA"/>
</dbReference>
<reference evidence="1" key="1">
    <citation type="submission" date="2019-08" db="EMBL/GenBank/DDBJ databases">
        <authorList>
            <person name="Kucharzyk K."/>
            <person name="Murdoch R.W."/>
            <person name="Higgins S."/>
            <person name="Loffler F."/>
        </authorList>
    </citation>
    <scope>NUCLEOTIDE SEQUENCE</scope>
</reference>
<comment type="caution">
    <text evidence="1">The sequence shown here is derived from an EMBL/GenBank/DDBJ whole genome shotgun (WGS) entry which is preliminary data.</text>
</comment>
<sequence>MQLPCNFPCNLLDPADGLRIDLLRRKLDGGIAGMDAGKFHVFRNGINRQFPLLSHGVHLNFLGSFDEFGNHHRVFFGDFSSQRQETFQFVYVGANVHRSSRKHIRWPYQQGKAHFIHKLMDIFKRCQFLPSRLVYSQAVQHGRKLMAVFRMINIRSLRAQDLHTRLIQPHR</sequence>
<organism evidence="1">
    <name type="scientific">bioreactor metagenome</name>
    <dbReference type="NCBI Taxonomy" id="1076179"/>
    <lineage>
        <taxon>unclassified sequences</taxon>
        <taxon>metagenomes</taxon>
        <taxon>ecological metagenomes</taxon>
    </lineage>
</organism>
<evidence type="ECO:0000313" key="1">
    <source>
        <dbReference type="EMBL" id="MPM52377.1"/>
    </source>
</evidence>
<dbReference type="AlphaFoldDB" id="A0A645AH82"/>
<accession>A0A645AH82</accession>